<name>A0ABP1EYN9_9FLAO</name>
<sequence>MRDDYTILEVFEYSTEAQVIKSKLDSEGFKTMLMDEKTIDSDPLLSQAIGGVKLLVHNNDLEDAVRVYNEVRTYEKNTNGDDIYCIQCNSTKILVAPPQRKNFFYMLFPFFESRKLICNDCKTIFK</sequence>
<protein>
    <submittedName>
        <fullName evidence="1">DUF2007 domain-containing protein</fullName>
    </submittedName>
</protein>
<dbReference type="Proteomes" id="UP001497527">
    <property type="component" value="Unassembled WGS sequence"/>
</dbReference>
<evidence type="ECO:0000313" key="2">
    <source>
        <dbReference type="Proteomes" id="UP001497527"/>
    </source>
</evidence>
<dbReference type="EMBL" id="CAXJIO010000011">
    <property type="protein sequence ID" value="CAL2102624.1"/>
    <property type="molecule type" value="Genomic_DNA"/>
</dbReference>
<keyword evidence="2" id="KW-1185">Reference proteome</keyword>
<dbReference type="RefSeq" id="WP_348716115.1">
    <property type="nucleotide sequence ID" value="NZ_CAXJIO010000011.1"/>
</dbReference>
<organism evidence="1 2">
    <name type="scientific">Tenacibaculum polynesiense</name>
    <dbReference type="NCBI Taxonomy" id="3137857"/>
    <lineage>
        <taxon>Bacteria</taxon>
        <taxon>Pseudomonadati</taxon>
        <taxon>Bacteroidota</taxon>
        <taxon>Flavobacteriia</taxon>
        <taxon>Flavobacteriales</taxon>
        <taxon>Flavobacteriaceae</taxon>
        <taxon>Tenacibaculum</taxon>
    </lineage>
</organism>
<gene>
    <name evidence="1" type="ORF">T190423A01A_20375</name>
</gene>
<evidence type="ECO:0000313" key="1">
    <source>
        <dbReference type="EMBL" id="CAL2102624.1"/>
    </source>
</evidence>
<proteinExistence type="predicted"/>
<accession>A0ABP1EYN9</accession>
<reference evidence="1 2" key="1">
    <citation type="submission" date="2024-05" db="EMBL/GenBank/DDBJ databases">
        <authorList>
            <person name="Duchaud E."/>
        </authorList>
    </citation>
    <scope>NUCLEOTIDE SEQUENCE [LARGE SCALE GENOMIC DNA]</scope>
    <source>
        <strain evidence="1">Ena-SAMPLE-TAB-13-05-2024-13:56:06:370-140308</strain>
    </source>
</reference>
<comment type="caution">
    <text evidence="1">The sequence shown here is derived from an EMBL/GenBank/DDBJ whole genome shotgun (WGS) entry which is preliminary data.</text>
</comment>